<dbReference type="Pfam" id="PF12728">
    <property type="entry name" value="HTH_17"/>
    <property type="match status" value="1"/>
</dbReference>
<evidence type="ECO:0000313" key="2">
    <source>
        <dbReference type="EMBL" id="PQM53748.1"/>
    </source>
</evidence>
<dbReference type="EMBL" id="PUEV01000012">
    <property type="protein sequence ID" value="PQM53748.1"/>
    <property type="molecule type" value="Genomic_DNA"/>
</dbReference>
<proteinExistence type="predicted"/>
<dbReference type="InterPro" id="IPR041657">
    <property type="entry name" value="HTH_17"/>
</dbReference>
<feature type="domain" description="Helix-turn-helix" evidence="1">
    <location>
        <begin position="22"/>
        <end position="69"/>
    </location>
</feature>
<protein>
    <recommendedName>
        <fullName evidence="1">Helix-turn-helix domain-containing protein</fullName>
    </recommendedName>
</protein>
<name>A0A9X7IQY7_9MYCO</name>
<gene>
    <name evidence="2" type="ORF">C5U48_02780</name>
</gene>
<dbReference type="AlphaFoldDB" id="A0A9X7IQY7"/>
<evidence type="ECO:0000313" key="3">
    <source>
        <dbReference type="Proteomes" id="UP000237911"/>
    </source>
</evidence>
<dbReference type="RefSeq" id="WP_105294564.1">
    <property type="nucleotide sequence ID" value="NZ_PUEV01000012.1"/>
</dbReference>
<keyword evidence="3" id="KW-1185">Reference proteome</keyword>
<accession>A0A9X7IQY7</accession>
<dbReference type="NCBIfam" id="TIGR01764">
    <property type="entry name" value="excise"/>
    <property type="match status" value="1"/>
</dbReference>
<dbReference type="Proteomes" id="UP000237911">
    <property type="component" value="Unassembled WGS sequence"/>
</dbReference>
<dbReference type="GO" id="GO:0003677">
    <property type="term" value="F:DNA binding"/>
    <property type="evidence" value="ECO:0007669"/>
    <property type="project" value="InterPro"/>
</dbReference>
<dbReference type="InterPro" id="IPR010093">
    <property type="entry name" value="SinI_DNA-bd"/>
</dbReference>
<evidence type="ECO:0000259" key="1">
    <source>
        <dbReference type="Pfam" id="PF12728"/>
    </source>
</evidence>
<sequence>MASEITAPATGLVVDPGIDPILTVPAAAELLGVSFPVAMDLVRDGRLKAARVGNGRGQWRIRRSWIYAYMDTVAGGALTSP</sequence>
<reference evidence="2 3" key="1">
    <citation type="submission" date="2018-02" db="EMBL/GenBank/DDBJ databases">
        <title>Draft genome sequence of Mycobacterium virginiense isolated from mud of a swine farm in Japan.</title>
        <authorList>
            <person name="Ohya K."/>
        </authorList>
    </citation>
    <scope>NUCLEOTIDE SEQUENCE [LARGE SCALE GENOMIC DNA]</scope>
    <source>
        <strain evidence="2 3">GF75</strain>
    </source>
</reference>
<organism evidence="2 3">
    <name type="scientific">Mycolicibacter virginiensis</name>
    <dbReference type="NCBI Taxonomy" id="1795032"/>
    <lineage>
        <taxon>Bacteria</taxon>
        <taxon>Bacillati</taxon>
        <taxon>Actinomycetota</taxon>
        <taxon>Actinomycetes</taxon>
        <taxon>Mycobacteriales</taxon>
        <taxon>Mycobacteriaceae</taxon>
        <taxon>Mycolicibacter</taxon>
    </lineage>
</organism>
<comment type="caution">
    <text evidence="2">The sequence shown here is derived from an EMBL/GenBank/DDBJ whole genome shotgun (WGS) entry which is preliminary data.</text>
</comment>